<name>A0ABV9BRU1_9ACTN</name>
<dbReference type="PROSITE" id="PS51318">
    <property type="entry name" value="TAT"/>
    <property type="match status" value="1"/>
</dbReference>
<dbReference type="InterPro" id="IPR008972">
    <property type="entry name" value="Cupredoxin"/>
</dbReference>
<comment type="catalytic activity">
    <reaction evidence="9">
        <text>4 Cu(+) + O2 + 4 H(+) = 4 Cu(2+) + 2 H2O</text>
        <dbReference type="Rhea" id="RHEA:30083"/>
        <dbReference type="ChEBI" id="CHEBI:15377"/>
        <dbReference type="ChEBI" id="CHEBI:15378"/>
        <dbReference type="ChEBI" id="CHEBI:15379"/>
        <dbReference type="ChEBI" id="CHEBI:29036"/>
        <dbReference type="ChEBI" id="CHEBI:49552"/>
        <dbReference type="EC" id="1.16.3.4"/>
    </reaction>
    <physiologicalReaction direction="left-to-right" evidence="9">
        <dbReference type="Rhea" id="RHEA:30084"/>
    </physiologicalReaction>
</comment>
<dbReference type="Pfam" id="PF07731">
    <property type="entry name" value="Cu-oxidase_2"/>
    <property type="match status" value="1"/>
</dbReference>
<feature type="domain" description="Plastocyanin-like" evidence="11">
    <location>
        <begin position="75"/>
        <end position="136"/>
    </location>
</feature>
<gene>
    <name evidence="12" type="ORF">ACFPEN_28170</name>
</gene>
<evidence type="ECO:0000256" key="4">
    <source>
        <dbReference type="ARBA" id="ARBA00023002"/>
    </source>
</evidence>
<dbReference type="InterPro" id="IPR011707">
    <property type="entry name" value="Cu-oxidase-like_N"/>
</dbReference>
<dbReference type="Pfam" id="PF07732">
    <property type="entry name" value="Cu-oxidase_3"/>
    <property type="match status" value="2"/>
</dbReference>
<feature type="domain" description="Plastocyanin-like" evidence="10">
    <location>
        <begin position="430"/>
        <end position="537"/>
    </location>
</feature>
<sequence length="538" mass="58686">MRRRTFLGLAAGAGVAATVGAAGWARLAGASSGRVLASKGPLPKPFGVPLPVPPVARPVRGEGGADVYEVEQREGRVEILPGRKTTVWGYDGIFPGPTFAARSGRRTVLQVRNSLAVPTVTHLHGGVTPPESDGYPTDLLLPARCSPGGASRARDSMTHDGMGDDHAGRISIGYRTYEYPLPQRAATLWYHDHRMDFSAPQVWRGLAGFFLIGDEEEARLSLPGGDRDVPLMLCDRSFEEDGSFRYPSHEHDHPAPGRGHDAFPDGVLGDVQLVNGAPWPVLEVSATRYRFRFLNASNARRYRLRLEAKEGTGRSGSPGRFVQIGSDGGLLAAPQSLATVDMAPGERCDVVVDFADFPVGSRITLRNTAAEGGMRDVMRFHVVRGGRDDSRVPARLAASFERLSPSAAMPVRVFDFRRTNTGEDGEDGGSRQLWTINGRPFDARTVLASPRLGSVERWRFSSDFHHPVHVHLAQFQVVARGGRPPAAADAGWKDTVDVRPYEVVEVLARFAGYKGRYMLHCHNLEHEDMAMMANFQVV</sequence>
<evidence type="ECO:0000256" key="6">
    <source>
        <dbReference type="ARBA" id="ARBA00041027"/>
    </source>
</evidence>
<dbReference type="RefSeq" id="WP_417923759.1">
    <property type="nucleotide sequence ID" value="NZ_JBHSFS010000016.1"/>
</dbReference>
<evidence type="ECO:0000256" key="1">
    <source>
        <dbReference type="ARBA" id="ARBA00010609"/>
    </source>
</evidence>
<evidence type="ECO:0000259" key="10">
    <source>
        <dbReference type="Pfam" id="PF07731"/>
    </source>
</evidence>
<organism evidence="12 13">
    <name type="scientific">Streptomyces ehimensis</name>
    <dbReference type="NCBI Taxonomy" id="68195"/>
    <lineage>
        <taxon>Bacteria</taxon>
        <taxon>Bacillati</taxon>
        <taxon>Actinomycetota</taxon>
        <taxon>Actinomycetes</taxon>
        <taxon>Kitasatosporales</taxon>
        <taxon>Streptomycetaceae</taxon>
        <taxon>Streptomyces</taxon>
    </lineage>
</organism>
<keyword evidence="4" id="KW-0560">Oxidoreductase</keyword>
<dbReference type="EMBL" id="JBHSFS010000016">
    <property type="protein sequence ID" value="MFC4516784.1"/>
    <property type="molecule type" value="Genomic_DNA"/>
</dbReference>
<dbReference type="Proteomes" id="UP001595990">
    <property type="component" value="Unassembled WGS sequence"/>
</dbReference>
<proteinExistence type="inferred from homology"/>
<dbReference type="InterPro" id="IPR011706">
    <property type="entry name" value="Cu-oxidase_C"/>
</dbReference>
<evidence type="ECO:0000313" key="13">
    <source>
        <dbReference type="Proteomes" id="UP001595990"/>
    </source>
</evidence>
<feature type="domain" description="Plastocyanin-like" evidence="11">
    <location>
        <begin position="157"/>
        <end position="216"/>
    </location>
</feature>
<dbReference type="Gene3D" id="2.60.40.420">
    <property type="entry name" value="Cupredoxins - blue copper proteins"/>
    <property type="match status" value="4"/>
</dbReference>
<comment type="caution">
    <text evidence="12">The sequence shown here is derived from an EMBL/GenBank/DDBJ whole genome shotgun (WGS) entry which is preliminary data.</text>
</comment>
<keyword evidence="3" id="KW-0479">Metal-binding</keyword>
<evidence type="ECO:0000256" key="8">
    <source>
        <dbReference type="ARBA" id="ARBA00043090"/>
    </source>
</evidence>
<dbReference type="PANTHER" id="PTHR48267:SF1">
    <property type="entry name" value="BILIRUBIN OXIDASE"/>
    <property type="match status" value="1"/>
</dbReference>
<protein>
    <recommendedName>
        <fullName evidence="6">Multicopper oxidase CueO</fullName>
        <ecNumber evidence="5">1.16.3.4</ecNumber>
    </recommendedName>
    <alternativeName>
        <fullName evidence="7">Copper efflux oxidase</fullName>
    </alternativeName>
    <alternativeName>
        <fullName evidence="8">Cuprous oxidase</fullName>
    </alternativeName>
</protein>
<dbReference type="EC" id="1.16.3.4" evidence="5"/>
<evidence type="ECO:0000256" key="9">
    <source>
        <dbReference type="ARBA" id="ARBA00048092"/>
    </source>
</evidence>
<dbReference type="InterPro" id="IPR002355">
    <property type="entry name" value="Cu_oxidase_Cu_BS"/>
</dbReference>
<dbReference type="InterPro" id="IPR045087">
    <property type="entry name" value="Cu-oxidase_fam"/>
</dbReference>
<dbReference type="SUPFAM" id="SSF49503">
    <property type="entry name" value="Cupredoxins"/>
    <property type="match status" value="3"/>
</dbReference>
<accession>A0ABV9BRU1</accession>
<evidence type="ECO:0000256" key="7">
    <source>
        <dbReference type="ARBA" id="ARBA00042896"/>
    </source>
</evidence>
<dbReference type="InterPro" id="IPR006311">
    <property type="entry name" value="TAT_signal"/>
</dbReference>
<dbReference type="PANTHER" id="PTHR48267">
    <property type="entry name" value="CUPREDOXIN SUPERFAMILY PROTEIN"/>
    <property type="match status" value="1"/>
</dbReference>
<evidence type="ECO:0000256" key="5">
    <source>
        <dbReference type="ARBA" id="ARBA00038978"/>
    </source>
</evidence>
<evidence type="ECO:0000256" key="3">
    <source>
        <dbReference type="ARBA" id="ARBA00022723"/>
    </source>
</evidence>
<evidence type="ECO:0000259" key="11">
    <source>
        <dbReference type="Pfam" id="PF07732"/>
    </source>
</evidence>
<comment type="similarity">
    <text evidence="1">Belongs to the multicopper oxidase family.</text>
</comment>
<dbReference type="PROSITE" id="PS00080">
    <property type="entry name" value="MULTICOPPER_OXIDASE2"/>
    <property type="match status" value="1"/>
</dbReference>
<reference evidence="13" key="1">
    <citation type="journal article" date="2019" name="Int. J. Syst. Evol. Microbiol.">
        <title>The Global Catalogue of Microorganisms (GCM) 10K type strain sequencing project: providing services to taxonomists for standard genome sequencing and annotation.</title>
        <authorList>
            <consortium name="The Broad Institute Genomics Platform"/>
            <consortium name="The Broad Institute Genome Sequencing Center for Infectious Disease"/>
            <person name="Wu L."/>
            <person name="Ma J."/>
        </authorList>
    </citation>
    <scope>NUCLEOTIDE SEQUENCE [LARGE SCALE GENOMIC DNA]</scope>
    <source>
        <strain evidence="13">CECT 8064</strain>
    </source>
</reference>
<evidence type="ECO:0000313" key="12">
    <source>
        <dbReference type="EMBL" id="MFC4516784.1"/>
    </source>
</evidence>
<evidence type="ECO:0000256" key="2">
    <source>
        <dbReference type="ARBA" id="ARBA00011245"/>
    </source>
</evidence>
<comment type="subunit">
    <text evidence="2">Monomer.</text>
</comment>
<keyword evidence="13" id="KW-1185">Reference proteome</keyword>